<protein>
    <submittedName>
        <fullName evidence="7">Hydrolase Nlp/P60</fullName>
    </submittedName>
</protein>
<dbReference type="InterPro" id="IPR000064">
    <property type="entry name" value="NLP_P60_dom"/>
</dbReference>
<feature type="signal peptide" evidence="5">
    <location>
        <begin position="1"/>
        <end position="21"/>
    </location>
</feature>
<feature type="chain" id="PRO_5016401817" evidence="5">
    <location>
        <begin position="22"/>
        <end position="225"/>
    </location>
</feature>
<dbReference type="Pfam" id="PF00877">
    <property type="entry name" value="NLPC_P60"/>
    <property type="match status" value="1"/>
</dbReference>
<evidence type="ECO:0000256" key="2">
    <source>
        <dbReference type="ARBA" id="ARBA00022670"/>
    </source>
</evidence>
<evidence type="ECO:0000256" key="1">
    <source>
        <dbReference type="ARBA" id="ARBA00007074"/>
    </source>
</evidence>
<evidence type="ECO:0000256" key="4">
    <source>
        <dbReference type="ARBA" id="ARBA00022807"/>
    </source>
</evidence>
<dbReference type="PROSITE" id="PS51935">
    <property type="entry name" value="NLPC_P60"/>
    <property type="match status" value="1"/>
</dbReference>
<dbReference type="PANTHER" id="PTHR47053">
    <property type="entry name" value="MUREIN DD-ENDOPEPTIDASE MEPH-RELATED"/>
    <property type="match status" value="1"/>
</dbReference>
<keyword evidence="4" id="KW-0788">Thiol protease</keyword>
<dbReference type="Gene3D" id="1.10.101.10">
    <property type="entry name" value="PGBD-like superfamily/PGBD"/>
    <property type="match status" value="1"/>
</dbReference>
<keyword evidence="5" id="KW-0732">Signal</keyword>
<dbReference type="AlphaFoldDB" id="A0A328U0X2"/>
<dbReference type="Gene3D" id="3.90.1720.10">
    <property type="entry name" value="endopeptidase domain like (from Nostoc punctiforme)"/>
    <property type="match status" value="1"/>
</dbReference>
<dbReference type="OrthoDB" id="9813368at2"/>
<dbReference type="Pfam" id="PF01471">
    <property type="entry name" value="PG_binding_1"/>
    <property type="match status" value="1"/>
</dbReference>
<dbReference type="SUPFAM" id="SSF47090">
    <property type="entry name" value="PGBD-like"/>
    <property type="match status" value="1"/>
</dbReference>
<reference evidence="7 8" key="1">
    <citation type="submission" date="2018-06" db="EMBL/GenBank/DDBJ databases">
        <title>Paenibacillus montanisoli sp. nov., isolated from mountain area soil.</title>
        <authorList>
            <person name="Wu M."/>
        </authorList>
    </citation>
    <scope>NUCLEOTIDE SEQUENCE [LARGE SCALE GENOMIC DNA]</scope>
    <source>
        <strain evidence="7 8">RA17</strain>
    </source>
</reference>
<feature type="domain" description="NlpC/P60" evidence="6">
    <location>
        <begin position="101"/>
        <end position="225"/>
    </location>
</feature>
<name>A0A328U0X2_9BACL</name>
<dbReference type="PANTHER" id="PTHR47053:SF1">
    <property type="entry name" value="MUREIN DD-ENDOPEPTIDASE MEPH-RELATED"/>
    <property type="match status" value="1"/>
</dbReference>
<dbReference type="Proteomes" id="UP000249260">
    <property type="component" value="Unassembled WGS sequence"/>
</dbReference>
<dbReference type="GO" id="GO:0006508">
    <property type="term" value="P:proteolysis"/>
    <property type="evidence" value="ECO:0007669"/>
    <property type="project" value="UniProtKB-KW"/>
</dbReference>
<dbReference type="InterPro" id="IPR051202">
    <property type="entry name" value="Peptidase_C40"/>
</dbReference>
<organism evidence="7 8">
    <name type="scientific">Paenibacillus montanisoli</name>
    <dbReference type="NCBI Taxonomy" id="2081970"/>
    <lineage>
        <taxon>Bacteria</taxon>
        <taxon>Bacillati</taxon>
        <taxon>Bacillota</taxon>
        <taxon>Bacilli</taxon>
        <taxon>Bacillales</taxon>
        <taxon>Paenibacillaceae</taxon>
        <taxon>Paenibacillus</taxon>
    </lineage>
</organism>
<comment type="caution">
    <text evidence="7">The sequence shown here is derived from an EMBL/GenBank/DDBJ whole genome shotgun (WGS) entry which is preliminary data.</text>
</comment>
<evidence type="ECO:0000256" key="5">
    <source>
        <dbReference type="SAM" id="SignalP"/>
    </source>
</evidence>
<evidence type="ECO:0000313" key="8">
    <source>
        <dbReference type="Proteomes" id="UP000249260"/>
    </source>
</evidence>
<dbReference type="RefSeq" id="WP_112883355.1">
    <property type="nucleotide sequence ID" value="NZ_QLUW01000003.1"/>
</dbReference>
<evidence type="ECO:0000259" key="6">
    <source>
        <dbReference type="PROSITE" id="PS51935"/>
    </source>
</evidence>
<keyword evidence="8" id="KW-1185">Reference proteome</keyword>
<proteinExistence type="inferred from homology"/>
<dbReference type="EMBL" id="QLUW01000003">
    <property type="protein sequence ID" value="RAP75091.1"/>
    <property type="molecule type" value="Genomic_DNA"/>
</dbReference>
<sequence>MKKKAMLAAIGFMLLSGAAQAVTPLAPHAHASAVTLLRLGTSGTAVTLLQTDLKKLGYFSATATGYYGTVTRDAVTRFQRDYGLAADGIAGPVTLEAVKHAILKQKLVADTSFYIGVPYLWGGSNPATGFDCSGFIYFMFTKFGVSQTRTTSANLFTQGFAVNKSMLRPGDLVFFRNPSTGAVDHAGFYTGGGSFVSALSSKGIYVQQLDNSYWGPRYAGARRVY</sequence>
<dbReference type="GO" id="GO:0008234">
    <property type="term" value="F:cysteine-type peptidase activity"/>
    <property type="evidence" value="ECO:0007669"/>
    <property type="project" value="UniProtKB-KW"/>
</dbReference>
<comment type="similarity">
    <text evidence="1">Belongs to the peptidase C40 family.</text>
</comment>
<dbReference type="InterPro" id="IPR036365">
    <property type="entry name" value="PGBD-like_sf"/>
</dbReference>
<dbReference type="SUPFAM" id="SSF54001">
    <property type="entry name" value="Cysteine proteinases"/>
    <property type="match status" value="1"/>
</dbReference>
<keyword evidence="2" id="KW-0645">Protease</keyword>
<accession>A0A328U0X2</accession>
<keyword evidence="3 7" id="KW-0378">Hydrolase</keyword>
<dbReference type="InterPro" id="IPR038765">
    <property type="entry name" value="Papain-like_cys_pep_sf"/>
</dbReference>
<evidence type="ECO:0000256" key="3">
    <source>
        <dbReference type="ARBA" id="ARBA00022801"/>
    </source>
</evidence>
<dbReference type="InterPro" id="IPR036366">
    <property type="entry name" value="PGBDSf"/>
</dbReference>
<evidence type="ECO:0000313" key="7">
    <source>
        <dbReference type="EMBL" id="RAP75091.1"/>
    </source>
</evidence>
<gene>
    <name evidence="7" type="ORF">DL346_17035</name>
</gene>
<dbReference type="InterPro" id="IPR002477">
    <property type="entry name" value="Peptidoglycan-bd-like"/>
</dbReference>